<evidence type="ECO:0000313" key="2">
    <source>
        <dbReference type="Proteomes" id="UP000020766"/>
    </source>
</evidence>
<sequence>MAHELAHWICDKGQGSFRCANEDIGPQNAEAKNIEAYANVYASQLILPSYLVYPWLDGKRTNLDTAKALGNEFEASLTASAIKVARSAQTPTCVVCHSQTKRVWNQKNIAFPQEFYVRQELHHDTAAFAMVFGKASGLSRPVKEAADRWLQGPEAYRRTVETQSLKLPDDTVLTMITLMPTKP</sequence>
<organism evidence="1 2">
    <name type="scientific">Comamonas aquatica DA1877</name>
    <dbReference type="NCBI Taxonomy" id="1457173"/>
    <lineage>
        <taxon>Bacteria</taxon>
        <taxon>Pseudomonadati</taxon>
        <taxon>Pseudomonadota</taxon>
        <taxon>Betaproteobacteria</taxon>
        <taxon>Burkholderiales</taxon>
        <taxon>Comamonadaceae</taxon>
        <taxon>Comamonas</taxon>
    </lineage>
</organism>
<protein>
    <recommendedName>
        <fullName evidence="3">IrrE N-terminal-like domain-containing protein</fullName>
    </recommendedName>
</protein>
<dbReference type="EMBL" id="JBOK01000006">
    <property type="protein sequence ID" value="EXU80587.1"/>
    <property type="molecule type" value="Genomic_DNA"/>
</dbReference>
<gene>
    <name evidence="1" type="ORF">AX13_15110</name>
</gene>
<accession>A0A014QBQ3</accession>
<keyword evidence="2" id="KW-1185">Reference proteome</keyword>
<dbReference type="AlphaFoldDB" id="A0A014QBQ3"/>
<comment type="caution">
    <text evidence="1">The sequence shown here is derived from an EMBL/GenBank/DDBJ whole genome shotgun (WGS) entry which is preliminary data.</text>
</comment>
<proteinExistence type="predicted"/>
<name>A0A014QBQ3_9BURK</name>
<evidence type="ECO:0008006" key="3">
    <source>
        <dbReference type="Google" id="ProtNLM"/>
    </source>
</evidence>
<evidence type="ECO:0000313" key="1">
    <source>
        <dbReference type="EMBL" id="EXU80587.1"/>
    </source>
</evidence>
<reference evidence="1 2" key="1">
    <citation type="submission" date="2014-01" db="EMBL/GenBank/DDBJ databases">
        <title>Interspecies Systems Biology Uncovers Metabolites Affecting C. elegans Gene Expression and Life History Traits.</title>
        <authorList>
            <person name="Watson E."/>
            <person name="Macneil L.T."/>
            <person name="Ritter A.D."/>
            <person name="Yilmaz L.S."/>
            <person name="Rosebrock A.P."/>
            <person name="Caudy A.A."/>
            <person name="Walhout A.J."/>
        </authorList>
    </citation>
    <scope>NUCLEOTIDE SEQUENCE [LARGE SCALE GENOMIC DNA]</scope>
    <source>
        <strain evidence="1 2">DA1877</strain>
    </source>
</reference>
<dbReference type="Proteomes" id="UP000020766">
    <property type="component" value="Unassembled WGS sequence"/>
</dbReference>